<dbReference type="PANTHER" id="PTHR11315:SF0">
    <property type="entry name" value="FOLATE GAMMA-GLUTAMYL HYDROLASE"/>
    <property type="match status" value="1"/>
</dbReference>
<accession>F1A4P6</accession>
<dbReference type="Gene3D" id="3.40.50.880">
    <property type="match status" value="1"/>
</dbReference>
<gene>
    <name evidence="10" type="ORF">DICPUDRAFT_51633</name>
</gene>
<dbReference type="AlphaFoldDB" id="F1A4P6"/>
<protein>
    <recommendedName>
        <fullName evidence="3 8">folate gamma-glutamyl hydrolase</fullName>
        <ecNumber evidence="3 8">3.4.19.9</ecNumber>
    </recommendedName>
</protein>
<feature type="non-terminal residue" evidence="10">
    <location>
        <position position="267"/>
    </location>
</feature>
<dbReference type="KEGG" id="dpp:DICPUDRAFT_51633"/>
<feature type="active site" evidence="8">
    <location>
        <position position="253"/>
    </location>
</feature>
<dbReference type="EC" id="3.4.19.9" evidence="3 8"/>
<evidence type="ECO:0000256" key="9">
    <source>
        <dbReference type="SAM" id="SignalP"/>
    </source>
</evidence>
<reference evidence="11" key="1">
    <citation type="journal article" date="2011" name="Genome Biol.">
        <title>Comparative genomics of the social amoebae Dictyostelium discoideum and Dictyostelium purpureum.</title>
        <authorList>
            <consortium name="US DOE Joint Genome Institute (JGI-PGF)"/>
            <person name="Sucgang R."/>
            <person name="Kuo A."/>
            <person name="Tian X."/>
            <person name="Salerno W."/>
            <person name="Parikh A."/>
            <person name="Feasley C.L."/>
            <person name="Dalin E."/>
            <person name="Tu H."/>
            <person name="Huang E."/>
            <person name="Barry K."/>
            <person name="Lindquist E."/>
            <person name="Shapiro H."/>
            <person name="Bruce D."/>
            <person name="Schmutz J."/>
            <person name="Salamov A."/>
            <person name="Fey P."/>
            <person name="Gaudet P."/>
            <person name="Anjard C."/>
            <person name="Babu M.M."/>
            <person name="Basu S."/>
            <person name="Bushmanova Y."/>
            <person name="van der Wel H."/>
            <person name="Katoh-Kurasawa M."/>
            <person name="Dinh C."/>
            <person name="Coutinho P.M."/>
            <person name="Saito T."/>
            <person name="Elias M."/>
            <person name="Schaap P."/>
            <person name="Kay R.R."/>
            <person name="Henrissat B."/>
            <person name="Eichinger L."/>
            <person name="Rivero F."/>
            <person name="Putnam N.H."/>
            <person name="West C.M."/>
            <person name="Loomis W.F."/>
            <person name="Chisholm R.L."/>
            <person name="Shaulsky G."/>
            <person name="Strassmann J.E."/>
            <person name="Queller D.C."/>
            <person name="Kuspa A."/>
            <person name="Grigoriev I.V."/>
        </authorList>
    </citation>
    <scope>NUCLEOTIDE SEQUENCE [LARGE SCALE GENOMIC DNA]</scope>
    <source>
        <strain evidence="11">QSDP1</strain>
    </source>
</reference>
<evidence type="ECO:0000256" key="1">
    <source>
        <dbReference type="ARBA" id="ARBA00004239"/>
    </source>
</evidence>
<dbReference type="InterPro" id="IPR011697">
    <property type="entry name" value="Peptidase_C26"/>
</dbReference>
<evidence type="ECO:0000313" key="10">
    <source>
        <dbReference type="EMBL" id="EGC28836.1"/>
    </source>
</evidence>
<comment type="catalytic activity">
    <reaction evidence="8">
        <text>(6S)-5,6,7,8-tetrahydrofolyl-(gamma-L-Glu)(n) + (n-1) H2O = (6S)-5,6,7,8-tetrahydrofolate + (n-1) L-glutamate</text>
        <dbReference type="Rhea" id="RHEA:56784"/>
        <dbReference type="Rhea" id="RHEA-COMP:14738"/>
        <dbReference type="ChEBI" id="CHEBI:15377"/>
        <dbReference type="ChEBI" id="CHEBI:29985"/>
        <dbReference type="ChEBI" id="CHEBI:57453"/>
        <dbReference type="ChEBI" id="CHEBI:141005"/>
        <dbReference type="EC" id="3.4.19.9"/>
    </reaction>
</comment>
<comment type="similarity">
    <text evidence="2">Belongs to the peptidase C26 family.</text>
</comment>
<dbReference type="InParanoid" id="F1A4P6"/>
<dbReference type="GO" id="GO:0034722">
    <property type="term" value="F:gamma-glutamyl-peptidase activity"/>
    <property type="evidence" value="ECO:0000318"/>
    <property type="project" value="GO_Central"/>
</dbReference>
<dbReference type="FunFam" id="3.40.50.880:FF:000054">
    <property type="entry name" value="Folate gamma-glutamyl hydrolase"/>
    <property type="match status" value="1"/>
</dbReference>
<dbReference type="EMBL" id="GL871534">
    <property type="protein sequence ID" value="EGC28836.1"/>
    <property type="molecule type" value="Genomic_DNA"/>
</dbReference>
<dbReference type="PANTHER" id="PTHR11315">
    <property type="entry name" value="PROTEASE FAMILY C26 GAMMA-GLUTAMYL HYDROLASE"/>
    <property type="match status" value="1"/>
</dbReference>
<dbReference type="PROSITE" id="PS51275">
    <property type="entry name" value="PEPTIDASE_C26_GGH"/>
    <property type="match status" value="1"/>
</dbReference>
<dbReference type="InterPro" id="IPR015527">
    <property type="entry name" value="Pept_C26_g-glut_hydrolase"/>
</dbReference>
<feature type="signal peptide" evidence="9">
    <location>
        <begin position="1"/>
        <end position="22"/>
    </location>
</feature>
<dbReference type="OMA" id="CHEDIDH"/>
<dbReference type="SUPFAM" id="SSF52317">
    <property type="entry name" value="Class I glutamine amidotransferase-like"/>
    <property type="match status" value="1"/>
</dbReference>
<evidence type="ECO:0000256" key="4">
    <source>
        <dbReference type="ARBA" id="ARBA00022525"/>
    </source>
</evidence>
<dbReference type="GeneID" id="10507097"/>
<dbReference type="PROSITE" id="PS51273">
    <property type="entry name" value="GATASE_TYPE_1"/>
    <property type="match status" value="1"/>
</dbReference>
<dbReference type="Proteomes" id="UP000001064">
    <property type="component" value="Unassembled WGS sequence"/>
</dbReference>
<sequence>MNKIIVLFIYFFLFLNFLKTNCLKQDGCHHALNDRPVIGILSQPASSDKYKEYGYQYIAASYVKYVESAGARVVPILYDQDEDTLRKLLNSINGILLPGGGVYFDEQPIYNKSLYLIWNYVIESNKRGDYFPLWGTCLGFEEIVSVAANTFDVLTSFNASNYSIPLNLTDQVLNLSSNSLLFKEMPLEMLKTISNEPITMNNHRMGLSVETFNNFTSLHQFFDILSLNDDKSGNTFISVIESKEYPIYAVMFHPEKPLFEWYEKEDI</sequence>
<feature type="active site" description="Nucleophile" evidence="7 8">
    <location>
        <position position="137"/>
    </location>
</feature>
<dbReference type="VEuPathDB" id="AmoebaDB:DICPUDRAFT_51633"/>
<evidence type="ECO:0000256" key="2">
    <source>
        <dbReference type="ARBA" id="ARBA00011083"/>
    </source>
</evidence>
<dbReference type="MEROPS" id="C26.001"/>
<comment type="subcellular location">
    <subcellularLocation>
        <location evidence="1">Secreted</location>
        <location evidence="1">Extracellular space</location>
    </subcellularLocation>
</comment>
<dbReference type="GO" id="GO:0046900">
    <property type="term" value="P:tetrahydrofolylpolyglutamate metabolic process"/>
    <property type="evidence" value="ECO:0000318"/>
    <property type="project" value="GO_Central"/>
</dbReference>
<keyword evidence="11" id="KW-1185">Reference proteome</keyword>
<dbReference type="GO" id="GO:0005773">
    <property type="term" value="C:vacuole"/>
    <property type="evidence" value="ECO:0000318"/>
    <property type="project" value="GO_Central"/>
</dbReference>
<evidence type="ECO:0000256" key="3">
    <source>
        <dbReference type="ARBA" id="ARBA00012886"/>
    </source>
</evidence>
<proteinExistence type="inferred from homology"/>
<evidence type="ECO:0000256" key="5">
    <source>
        <dbReference type="ARBA" id="ARBA00022729"/>
    </source>
</evidence>
<keyword evidence="5 9" id="KW-0732">Signal</keyword>
<dbReference type="InterPro" id="IPR029062">
    <property type="entry name" value="Class_I_gatase-like"/>
</dbReference>
<evidence type="ECO:0000256" key="6">
    <source>
        <dbReference type="ARBA" id="ARBA00022801"/>
    </source>
</evidence>
<dbReference type="OrthoDB" id="64220at2759"/>
<dbReference type="Pfam" id="PF07722">
    <property type="entry name" value="Peptidase_C26"/>
    <property type="match status" value="1"/>
</dbReference>
<evidence type="ECO:0000313" key="11">
    <source>
        <dbReference type="Proteomes" id="UP000001064"/>
    </source>
</evidence>
<keyword evidence="4" id="KW-0964">Secreted</keyword>
<dbReference type="eggNOG" id="KOG1559">
    <property type="taxonomic scope" value="Eukaryota"/>
</dbReference>
<feature type="active site" description="Proton donor" evidence="7">
    <location>
        <position position="253"/>
    </location>
</feature>
<dbReference type="STRING" id="5786.F1A4P6"/>
<keyword evidence="6 8" id="KW-0378">Hydrolase</keyword>
<dbReference type="RefSeq" id="XP_003294636.1">
    <property type="nucleotide sequence ID" value="XM_003294588.1"/>
</dbReference>
<evidence type="ECO:0000256" key="7">
    <source>
        <dbReference type="PIRSR" id="PIRSR615527-1"/>
    </source>
</evidence>
<organism evidence="10 11">
    <name type="scientific">Dictyostelium purpureum</name>
    <name type="common">Slime mold</name>
    <dbReference type="NCBI Taxonomy" id="5786"/>
    <lineage>
        <taxon>Eukaryota</taxon>
        <taxon>Amoebozoa</taxon>
        <taxon>Evosea</taxon>
        <taxon>Eumycetozoa</taxon>
        <taxon>Dictyostelia</taxon>
        <taxon>Dictyosteliales</taxon>
        <taxon>Dictyosteliaceae</taxon>
        <taxon>Dictyostelium</taxon>
    </lineage>
</organism>
<name>F1A4P6_DICPU</name>
<dbReference type="GO" id="GO:0005576">
    <property type="term" value="C:extracellular region"/>
    <property type="evidence" value="ECO:0007669"/>
    <property type="project" value="UniProtKB-SubCell"/>
</dbReference>
<feature type="chain" id="PRO_5003265620" description="folate gamma-glutamyl hydrolase" evidence="9">
    <location>
        <begin position="23"/>
        <end position="267"/>
    </location>
</feature>
<evidence type="ECO:0000256" key="8">
    <source>
        <dbReference type="PROSITE-ProRule" id="PRU00607"/>
    </source>
</evidence>